<evidence type="ECO:0000256" key="1">
    <source>
        <dbReference type="SAM" id="SignalP"/>
    </source>
</evidence>
<organism evidence="2 3">
    <name type="scientific">Aquibacillus albus</name>
    <dbReference type="NCBI Taxonomy" id="1168171"/>
    <lineage>
        <taxon>Bacteria</taxon>
        <taxon>Bacillati</taxon>
        <taxon>Bacillota</taxon>
        <taxon>Bacilli</taxon>
        <taxon>Bacillales</taxon>
        <taxon>Bacillaceae</taxon>
        <taxon>Aquibacillus</taxon>
    </lineage>
</organism>
<dbReference type="PROSITE" id="PS51257">
    <property type="entry name" value="PROKAR_LIPOPROTEIN"/>
    <property type="match status" value="1"/>
</dbReference>
<protein>
    <recommendedName>
        <fullName evidence="4">Lipoprotein</fullName>
    </recommendedName>
</protein>
<feature type="signal peptide" evidence="1">
    <location>
        <begin position="1"/>
        <end position="27"/>
    </location>
</feature>
<keyword evidence="3" id="KW-1185">Reference proteome</keyword>
<dbReference type="EMBL" id="JAFBDR010000003">
    <property type="protein sequence ID" value="MBM7570272.1"/>
    <property type="molecule type" value="Genomic_DNA"/>
</dbReference>
<gene>
    <name evidence="2" type="ORF">JOC48_000750</name>
</gene>
<accession>A0ABS2MWL4</accession>
<name>A0ABS2MWL4_9BACI</name>
<proteinExistence type="predicted"/>
<dbReference type="Proteomes" id="UP001296943">
    <property type="component" value="Unassembled WGS sequence"/>
</dbReference>
<dbReference type="RefSeq" id="WP_204497709.1">
    <property type="nucleotide sequence ID" value="NZ_JAFBDR010000003.1"/>
</dbReference>
<reference evidence="2 3" key="1">
    <citation type="submission" date="2021-01" db="EMBL/GenBank/DDBJ databases">
        <title>Genomic Encyclopedia of Type Strains, Phase IV (KMG-IV): sequencing the most valuable type-strain genomes for metagenomic binning, comparative biology and taxonomic classification.</title>
        <authorList>
            <person name="Goeker M."/>
        </authorList>
    </citation>
    <scope>NUCLEOTIDE SEQUENCE [LARGE SCALE GENOMIC DNA]</scope>
    <source>
        <strain evidence="2 3">DSM 23711</strain>
    </source>
</reference>
<feature type="chain" id="PRO_5045210768" description="Lipoprotein" evidence="1">
    <location>
        <begin position="28"/>
        <end position="282"/>
    </location>
</feature>
<evidence type="ECO:0000313" key="3">
    <source>
        <dbReference type="Proteomes" id="UP001296943"/>
    </source>
</evidence>
<comment type="caution">
    <text evidence="2">The sequence shown here is derived from an EMBL/GenBank/DDBJ whole genome shotgun (WGS) entry which is preliminary data.</text>
</comment>
<evidence type="ECO:0000313" key="2">
    <source>
        <dbReference type="EMBL" id="MBM7570272.1"/>
    </source>
</evidence>
<evidence type="ECO:0008006" key="4">
    <source>
        <dbReference type="Google" id="ProtNLM"/>
    </source>
</evidence>
<keyword evidence="1" id="KW-0732">Signal</keyword>
<sequence>MFKYSFFVIVACLVLLTACGMSINGFNNDDGQLKEMEQLSLSTKKLQSETAPNKKQIKSSQVQASAVNESTVSQQQLVKLLEQIGTVERDVIDTIEANGWYESIEEIEPSVEQFEKAIYPIVKDYFTEEFIAREIMDKMEAFFCFCDAPSPLVGKMHLDIHEEIRQSDDQITIVAYQPANQINSGSKFNVMLKEVDGTWKIASLEQLFGSHEESFELTVNDVIAFYNQKEMQLNYLDTRKEPASGTNVHLFEIENSGEWIAVNASNWYTIEGKQYIEQVYEG</sequence>